<dbReference type="InterPro" id="IPR016181">
    <property type="entry name" value="Acyl_CoA_acyltransferase"/>
</dbReference>
<sequence length="167" mass="19006">MDTIIRKWHRDDAEELAKVLSNKNIHDNLRDGLPFPYTKKDAQAFIESMLRADSSSTFAFAIVDGDRVIGSIGVFRSENIHRRTAEIGYYLSENDWGKGFATRAVTAVTAYIFKETDILRIFAEPFSTNKASCRLLEKCGFQFEGTLRKNAVKNGEVKDMHMYALIK</sequence>
<dbReference type="OrthoDB" id="9798081at2"/>
<evidence type="ECO:0000313" key="2">
    <source>
        <dbReference type="EMBL" id="EOI57508.1"/>
    </source>
</evidence>
<proteinExistence type="predicted"/>
<dbReference type="PATRIC" id="fig|1158614.3.peg.1735"/>
<dbReference type="PROSITE" id="PS51186">
    <property type="entry name" value="GNAT"/>
    <property type="match status" value="1"/>
</dbReference>
<keyword evidence="5" id="KW-1185">Reference proteome</keyword>
<dbReference type="PANTHER" id="PTHR43328:SF1">
    <property type="entry name" value="N-ACETYLTRANSFERASE DOMAIN-CONTAINING PROTEIN"/>
    <property type="match status" value="1"/>
</dbReference>
<comment type="caution">
    <text evidence="2">The sequence shown here is derived from an EMBL/GenBank/DDBJ whole genome shotgun (WGS) entry which is preliminary data.</text>
</comment>
<dbReference type="AlphaFoldDB" id="R2XSM0"/>
<dbReference type="HOGENOM" id="CLU_013985_3_4_9"/>
<dbReference type="EMBL" id="AJDQ01000006">
    <property type="protein sequence ID" value="EOI57508.1"/>
    <property type="molecule type" value="Genomic_DNA"/>
</dbReference>
<evidence type="ECO:0000313" key="4">
    <source>
        <dbReference type="Proteomes" id="UP000013750"/>
    </source>
</evidence>
<dbReference type="EMBL" id="ASWH01000001">
    <property type="protein sequence ID" value="EOW82918.1"/>
    <property type="molecule type" value="Genomic_DNA"/>
</dbReference>
<gene>
    <name evidence="3" type="ORF">I592_02240</name>
    <name evidence="2" type="ORF">UKC_01727</name>
</gene>
<dbReference type="Pfam" id="PF13302">
    <property type="entry name" value="Acetyltransf_3"/>
    <property type="match status" value="1"/>
</dbReference>
<dbReference type="RefSeq" id="WP_010780136.1">
    <property type="nucleotide sequence ID" value="NZ_ASWH01000001.1"/>
</dbReference>
<reference evidence="3 5" key="2">
    <citation type="submission" date="2013-03" db="EMBL/GenBank/DDBJ databases">
        <title>The Genome Sequence of Enterococcus gilvus ATCC BAA-350 (PacBio/Illumina hybrid assembly).</title>
        <authorList>
            <consortium name="The Broad Institute Genomics Platform"/>
            <consortium name="The Broad Institute Genome Sequencing Center for Infectious Disease"/>
            <person name="Earl A."/>
            <person name="Russ C."/>
            <person name="Gilmore M."/>
            <person name="Surin D."/>
            <person name="Walker B."/>
            <person name="Young S."/>
            <person name="Zeng Q."/>
            <person name="Gargeya S."/>
            <person name="Fitzgerald M."/>
            <person name="Haas B."/>
            <person name="Abouelleil A."/>
            <person name="Allen A.W."/>
            <person name="Alvarado L."/>
            <person name="Arachchi H.M."/>
            <person name="Berlin A.M."/>
            <person name="Chapman S.B."/>
            <person name="Gainer-Dewar J."/>
            <person name="Goldberg J."/>
            <person name="Griggs A."/>
            <person name="Gujja S."/>
            <person name="Hansen M."/>
            <person name="Howarth C."/>
            <person name="Imamovic A."/>
            <person name="Ireland A."/>
            <person name="Larimer J."/>
            <person name="McCowan C."/>
            <person name="Murphy C."/>
            <person name="Pearson M."/>
            <person name="Poon T.W."/>
            <person name="Priest M."/>
            <person name="Roberts A."/>
            <person name="Saif S."/>
            <person name="Shea T."/>
            <person name="Sisk P."/>
            <person name="Sykes S."/>
            <person name="Wortman J."/>
            <person name="Nusbaum C."/>
            <person name="Birren B."/>
        </authorList>
    </citation>
    <scope>NUCLEOTIDE SEQUENCE [LARGE SCALE GENOMIC DNA]</scope>
    <source>
        <strain evidence="3 5">ATCC BAA-350</strain>
    </source>
</reference>
<evidence type="ECO:0000313" key="5">
    <source>
        <dbReference type="Proteomes" id="UP000014160"/>
    </source>
</evidence>
<dbReference type="InterPro" id="IPR000182">
    <property type="entry name" value="GNAT_dom"/>
</dbReference>
<dbReference type="SUPFAM" id="SSF55729">
    <property type="entry name" value="Acyl-CoA N-acyltransferases (Nat)"/>
    <property type="match status" value="1"/>
</dbReference>
<dbReference type="PANTHER" id="PTHR43328">
    <property type="entry name" value="ACETYLTRANSFERASE-RELATED"/>
    <property type="match status" value="1"/>
</dbReference>
<dbReference type="eggNOG" id="COG1670">
    <property type="taxonomic scope" value="Bacteria"/>
</dbReference>
<dbReference type="GO" id="GO:0016747">
    <property type="term" value="F:acyltransferase activity, transferring groups other than amino-acyl groups"/>
    <property type="evidence" value="ECO:0007669"/>
    <property type="project" value="InterPro"/>
</dbReference>
<protein>
    <recommendedName>
        <fullName evidence="1">N-acetyltransferase domain-containing protein</fullName>
    </recommendedName>
</protein>
<accession>R2XSM0</accession>
<name>R2XSM0_9ENTE</name>
<evidence type="ECO:0000313" key="3">
    <source>
        <dbReference type="EMBL" id="EOW82918.1"/>
    </source>
</evidence>
<reference evidence="2 4" key="1">
    <citation type="submission" date="2013-02" db="EMBL/GenBank/DDBJ databases">
        <title>The Genome Sequence of Enterococcus gilvus ATCC BAA-350.</title>
        <authorList>
            <consortium name="The Broad Institute Genome Sequencing Platform"/>
            <consortium name="The Broad Institute Genome Sequencing Center for Infectious Disease"/>
            <person name="Earl A.M."/>
            <person name="Gilmore M.S."/>
            <person name="Lebreton F."/>
            <person name="Walker B."/>
            <person name="Young S.K."/>
            <person name="Zeng Q."/>
            <person name="Gargeya S."/>
            <person name="Fitzgerald M."/>
            <person name="Haas B."/>
            <person name="Abouelleil A."/>
            <person name="Alvarado L."/>
            <person name="Arachchi H.M."/>
            <person name="Berlin A.M."/>
            <person name="Chapman S.B."/>
            <person name="Dewar J."/>
            <person name="Goldberg J."/>
            <person name="Griggs A."/>
            <person name="Gujja S."/>
            <person name="Hansen M."/>
            <person name="Howarth C."/>
            <person name="Imamovic A."/>
            <person name="Larimer J."/>
            <person name="McCowan C."/>
            <person name="Murphy C."/>
            <person name="Neiman D."/>
            <person name="Pearson M."/>
            <person name="Priest M."/>
            <person name="Roberts A."/>
            <person name="Saif S."/>
            <person name="Shea T."/>
            <person name="Sisk P."/>
            <person name="Sykes S."/>
            <person name="Wortman J."/>
            <person name="Nusbaum C."/>
            <person name="Birren B."/>
        </authorList>
    </citation>
    <scope>NUCLEOTIDE SEQUENCE [LARGE SCALE GENOMIC DNA]</scope>
    <source>
        <strain evidence="2 4">ATCC BAA-350</strain>
    </source>
</reference>
<evidence type="ECO:0000259" key="1">
    <source>
        <dbReference type="PROSITE" id="PS51186"/>
    </source>
</evidence>
<feature type="domain" description="N-acetyltransferase" evidence="1">
    <location>
        <begin position="3"/>
        <end position="167"/>
    </location>
</feature>
<dbReference type="Proteomes" id="UP000014160">
    <property type="component" value="Unassembled WGS sequence"/>
</dbReference>
<organism evidence="2 4">
    <name type="scientific">Enterococcus gilvus ATCC BAA-350</name>
    <dbReference type="NCBI Taxonomy" id="1158614"/>
    <lineage>
        <taxon>Bacteria</taxon>
        <taxon>Bacillati</taxon>
        <taxon>Bacillota</taxon>
        <taxon>Bacilli</taxon>
        <taxon>Lactobacillales</taxon>
        <taxon>Enterococcaceae</taxon>
        <taxon>Enterococcus</taxon>
    </lineage>
</organism>
<dbReference type="Proteomes" id="UP000013750">
    <property type="component" value="Unassembled WGS sequence"/>
</dbReference>
<dbReference type="Gene3D" id="3.40.630.30">
    <property type="match status" value="1"/>
</dbReference>